<dbReference type="SUPFAM" id="SSF63829">
    <property type="entry name" value="Calcium-dependent phosphotriesterase"/>
    <property type="match status" value="1"/>
</dbReference>
<proteinExistence type="predicted"/>
<dbReference type="EMBL" id="CAJNOU010001288">
    <property type="protein sequence ID" value="CAF1182061.1"/>
    <property type="molecule type" value="Genomic_DNA"/>
</dbReference>
<dbReference type="Gene3D" id="2.120.10.30">
    <property type="entry name" value="TolB, C-terminal domain"/>
    <property type="match status" value="2"/>
</dbReference>
<dbReference type="CDD" id="cd05819">
    <property type="entry name" value="NHL"/>
    <property type="match status" value="1"/>
</dbReference>
<keyword evidence="2" id="KW-0677">Repeat</keyword>
<dbReference type="SMART" id="SM00223">
    <property type="entry name" value="APPLE"/>
    <property type="match status" value="2"/>
</dbReference>
<dbReference type="SUPFAM" id="SSF101898">
    <property type="entry name" value="NHL repeat"/>
    <property type="match status" value="1"/>
</dbReference>
<dbReference type="Pfam" id="PF14295">
    <property type="entry name" value="PAN_4"/>
    <property type="match status" value="2"/>
</dbReference>
<dbReference type="PANTHER" id="PTHR10680:SF28">
    <property type="entry name" value="SMP-30_GLUCONOLACTONASE_LRE-LIKE REGION DOMAIN-CONTAINING PROTEIN"/>
    <property type="match status" value="1"/>
</dbReference>
<feature type="domain" description="Apple" evidence="6">
    <location>
        <begin position="80"/>
        <end position="157"/>
    </location>
</feature>
<evidence type="ECO:0000256" key="5">
    <source>
        <dbReference type="PROSITE-ProRule" id="PRU00504"/>
    </source>
</evidence>
<reference evidence="8" key="1">
    <citation type="submission" date="2021-02" db="EMBL/GenBank/DDBJ databases">
        <authorList>
            <person name="Nowell W R."/>
        </authorList>
    </citation>
    <scope>NUCLEOTIDE SEQUENCE</scope>
</reference>
<evidence type="ECO:0000259" key="6">
    <source>
        <dbReference type="PROSITE" id="PS50948"/>
    </source>
</evidence>
<evidence type="ECO:0000256" key="2">
    <source>
        <dbReference type="ARBA" id="ARBA00022737"/>
    </source>
</evidence>
<accession>A0A814X920</accession>
<dbReference type="EMBL" id="CAJNOO010001901">
    <property type="protein sequence ID" value="CAF1212627.1"/>
    <property type="molecule type" value="Genomic_DNA"/>
</dbReference>
<feature type="repeat" description="NHL" evidence="5">
    <location>
        <begin position="183"/>
        <end position="219"/>
    </location>
</feature>
<keyword evidence="1" id="KW-0732">Signal</keyword>
<dbReference type="InterPro" id="IPR000177">
    <property type="entry name" value="Apple"/>
</dbReference>
<evidence type="ECO:0000313" key="7">
    <source>
        <dbReference type="EMBL" id="CAF1182061.1"/>
    </source>
</evidence>
<dbReference type="GO" id="GO:0006508">
    <property type="term" value="P:proteolysis"/>
    <property type="evidence" value="ECO:0007669"/>
    <property type="project" value="InterPro"/>
</dbReference>
<evidence type="ECO:0000256" key="4">
    <source>
        <dbReference type="ARBA" id="ARBA00023180"/>
    </source>
</evidence>
<dbReference type="InterPro" id="IPR011042">
    <property type="entry name" value="6-blade_b-propeller_TolB-like"/>
</dbReference>
<dbReference type="Gene3D" id="3.50.4.10">
    <property type="entry name" value="Hepatocyte Growth Factor"/>
    <property type="match status" value="2"/>
</dbReference>
<dbReference type="CDD" id="cd01100">
    <property type="entry name" value="APPLE_Factor_XI_like"/>
    <property type="match status" value="2"/>
</dbReference>
<feature type="repeat" description="NHL" evidence="5">
    <location>
        <begin position="430"/>
        <end position="461"/>
    </location>
</feature>
<dbReference type="AlphaFoldDB" id="A0A814X920"/>
<dbReference type="PROSITE" id="PS50948">
    <property type="entry name" value="PAN"/>
    <property type="match status" value="2"/>
</dbReference>
<organism evidence="8 9">
    <name type="scientific">Rotaria sordida</name>
    <dbReference type="NCBI Taxonomy" id="392033"/>
    <lineage>
        <taxon>Eukaryota</taxon>
        <taxon>Metazoa</taxon>
        <taxon>Spiralia</taxon>
        <taxon>Gnathifera</taxon>
        <taxon>Rotifera</taxon>
        <taxon>Eurotatoria</taxon>
        <taxon>Bdelloidea</taxon>
        <taxon>Philodinida</taxon>
        <taxon>Philodinidae</taxon>
        <taxon>Rotaria</taxon>
    </lineage>
</organism>
<evidence type="ECO:0000256" key="1">
    <source>
        <dbReference type="ARBA" id="ARBA00022729"/>
    </source>
</evidence>
<dbReference type="Pfam" id="PF01436">
    <property type="entry name" value="NHL"/>
    <property type="match status" value="2"/>
</dbReference>
<dbReference type="InterPro" id="IPR003609">
    <property type="entry name" value="Pan_app"/>
</dbReference>
<evidence type="ECO:0000256" key="3">
    <source>
        <dbReference type="ARBA" id="ARBA00023157"/>
    </source>
</evidence>
<gene>
    <name evidence="8" type="ORF">RFH988_LOCUS25206</name>
    <name evidence="7" type="ORF">SEV965_LOCUS20109</name>
</gene>
<dbReference type="PROSITE" id="PS51125">
    <property type="entry name" value="NHL"/>
    <property type="match status" value="2"/>
</dbReference>
<evidence type="ECO:0000313" key="8">
    <source>
        <dbReference type="EMBL" id="CAF1212627.1"/>
    </source>
</evidence>
<dbReference type="Proteomes" id="UP000663889">
    <property type="component" value="Unassembled WGS sequence"/>
</dbReference>
<dbReference type="InterPro" id="IPR001258">
    <property type="entry name" value="NHL_repeat"/>
</dbReference>
<keyword evidence="4" id="KW-0325">Glycoprotein</keyword>
<name>A0A814X920_9BILA</name>
<dbReference type="OrthoDB" id="10345874at2759"/>
<dbReference type="GO" id="GO:0005576">
    <property type="term" value="C:extracellular region"/>
    <property type="evidence" value="ECO:0007669"/>
    <property type="project" value="InterPro"/>
</dbReference>
<sequence length="463" mass="51191">MCDGFIRKDNWDIPGNDILSSPVHQPDYASCCFLCQATYGCAAFSYSVSSQQCSLKARMGSAGNSTDGKITGYNRESNMCGSFIRKDNWDIPGNDILSSPVHQPDYASCCSQCQATNGCIAFSYSPSSQQCSLKTSIGGGRNSTDDNIIGYYFHPLRGPSTDIHPNTQWQENGLTVAGGNGPGSSLNQLCYPWGLYVDDDETIYVADFENHRIIKWERDAENGQVVAGGNGPGNRSDQLNHPYDVIVDKERDRLIICDSVNRRVVQWPLLYRKSGETIISNIDCCGLTMDKHGSLYVADYESHEVRRYKIGDTKGIVVAGRNRLGNALDQLYQPRYVFVDQDYSVYISEWGNNRVTKWAESEVSGIVVAGGAGVENGLRQLSSPKGVAVDQSETVYVADGDNDRIMRWPTGITERSIIIGGNGRGLKSNQLNEPIGLSFDRYGNLYVVDHGNHRVQKFKIERT</sequence>
<feature type="domain" description="Apple" evidence="6">
    <location>
        <begin position="2"/>
        <end position="77"/>
    </location>
</feature>
<dbReference type="Proteomes" id="UP000663882">
    <property type="component" value="Unassembled WGS sequence"/>
</dbReference>
<evidence type="ECO:0000313" key="9">
    <source>
        <dbReference type="Proteomes" id="UP000663882"/>
    </source>
</evidence>
<protein>
    <recommendedName>
        <fullName evidence="6">Apple domain-containing protein</fullName>
    </recommendedName>
</protein>
<keyword evidence="3" id="KW-1015">Disulfide bond</keyword>
<dbReference type="PANTHER" id="PTHR10680">
    <property type="entry name" value="PEPTIDYL-GLYCINE ALPHA-AMIDATING MONOOXYGENASE"/>
    <property type="match status" value="1"/>
</dbReference>
<comment type="caution">
    <text evidence="8">The sequence shown here is derived from an EMBL/GenBank/DDBJ whole genome shotgun (WGS) entry which is preliminary data.</text>
</comment>